<comment type="caution">
    <text evidence="1">The sequence shown here is derived from an EMBL/GenBank/DDBJ whole genome shotgun (WGS) entry which is preliminary data.</text>
</comment>
<accession>E6PTM4</accession>
<sequence>MQFSQLYLGSVQMELNEFVRLSLSQIVDGIVSCQREIRDKGGYVNPAVFVSNPTNNSTTHYASLASGQNVLLIDFDVAISVTDAVDGKVGGGLSVASLFKFEAKAAAASTSEATSRIRFKVPLALPVDSLSQTILDNEMKRSNTLTRRP</sequence>
<dbReference type="EMBL" id="CABM01000050">
    <property type="protein sequence ID" value="CBH98281.1"/>
    <property type="molecule type" value="Genomic_DNA"/>
</dbReference>
<proteinExistence type="predicted"/>
<gene>
    <name evidence="1" type="ORF">CARN2_3757</name>
</gene>
<organism evidence="1">
    <name type="scientific">mine drainage metagenome</name>
    <dbReference type="NCBI Taxonomy" id="410659"/>
    <lineage>
        <taxon>unclassified sequences</taxon>
        <taxon>metagenomes</taxon>
        <taxon>ecological metagenomes</taxon>
    </lineage>
</organism>
<protein>
    <submittedName>
        <fullName evidence="1">Uncharacterized protein</fullName>
    </submittedName>
</protein>
<dbReference type="AlphaFoldDB" id="E6PTM4"/>
<name>E6PTM4_9ZZZZ</name>
<reference evidence="1" key="1">
    <citation type="submission" date="2009-10" db="EMBL/GenBank/DDBJ databases">
        <title>Diversity of trophic interactions inside an arsenic-rich microbial ecosystem.</title>
        <authorList>
            <person name="Bertin P.N."/>
            <person name="Heinrich-Salmeron A."/>
            <person name="Pelletier E."/>
            <person name="Goulhen-Chollet F."/>
            <person name="Arsene-Ploetze F."/>
            <person name="Gallien S."/>
            <person name="Calteau A."/>
            <person name="Vallenet D."/>
            <person name="Casiot C."/>
            <person name="Chane-Woon-Ming B."/>
            <person name="Giloteaux L."/>
            <person name="Barakat M."/>
            <person name="Bonnefoy V."/>
            <person name="Bruneel O."/>
            <person name="Chandler M."/>
            <person name="Cleiss J."/>
            <person name="Duran R."/>
            <person name="Elbaz-Poulichet F."/>
            <person name="Fonknechten N."/>
            <person name="Lauga B."/>
            <person name="Mornico D."/>
            <person name="Ortet P."/>
            <person name="Schaeffer C."/>
            <person name="Siguier P."/>
            <person name="Alexander Thil Smith A."/>
            <person name="Van Dorsselaer A."/>
            <person name="Weissenbach J."/>
            <person name="Medigue C."/>
            <person name="Le Paslier D."/>
        </authorList>
    </citation>
    <scope>NUCLEOTIDE SEQUENCE</scope>
</reference>
<evidence type="ECO:0000313" key="1">
    <source>
        <dbReference type="EMBL" id="CBH98281.1"/>
    </source>
</evidence>